<dbReference type="STRING" id="307507.A0A2V0P7Y1"/>
<sequence length="463" mass="47892">MIGQRRDQLERVPKVPPAALKPPRRPAASAPPGALDPARTRSLVVILHGKRAEEPGLREAVRALRQEGHEVCIRCTFDAGDADAFVAEGLRLHDFGGRRALTFVAAGGDGTVNEVVAALLRHGAPRGVGLAVLPFGTANDLAAVLGISLVPEDALRTALDPMTPRAVDVGLLNGHAFVNIAVAGGMAAVPPEELDSPLKRLLGPFGIALHVLKRLLLGGLPAPHVTIRYATAPDAALTDDSRCATLEGGLLLLAAGNARQMGRTVSVCPDALLDDGLLDFTVLLAGRPPLQFAAPWAQVSAARGAGALPANRDGEPEPAAERLLFEVLPKRLLVHMPDERLLVSGAAGSEAAKPNRRTGRPRRAALLRMLRPAQPEGRAARAAAKARAGAGRAAGAAALFAAGLAAGLLLLRRGPGMPEPKSRPHASQRGAGSGEGSSRQRGEPSAPPRGAAAWFECLAAPVG</sequence>
<evidence type="ECO:0000256" key="2">
    <source>
        <dbReference type="SAM" id="Phobius"/>
    </source>
</evidence>
<dbReference type="Pfam" id="PF00781">
    <property type="entry name" value="DAGK_cat"/>
    <property type="match status" value="1"/>
</dbReference>
<dbReference type="EMBL" id="BDRX01000072">
    <property type="protein sequence ID" value="GBF95984.1"/>
    <property type="molecule type" value="Genomic_DNA"/>
</dbReference>
<dbReference type="AlphaFoldDB" id="A0A2V0P7Y1"/>
<feature type="compositionally biased region" description="Low complexity" evidence="1">
    <location>
        <begin position="26"/>
        <end position="35"/>
    </location>
</feature>
<keyword evidence="2" id="KW-0472">Membrane</keyword>
<feature type="region of interest" description="Disordered" evidence="1">
    <location>
        <begin position="415"/>
        <end position="452"/>
    </location>
</feature>
<dbReference type="GO" id="GO:0006665">
    <property type="term" value="P:sphingolipid metabolic process"/>
    <property type="evidence" value="ECO:0007669"/>
    <property type="project" value="UniProtKB-ARBA"/>
</dbReference>
<evidence type="ECO:0000313" key="5">
    <source>
        <dbReference type="Proteomes" id="UP000247498"/>
    </source>
</evidence>
<feature type="region of interest" description="Disordered" evidence="1">
    <location>
        <begin position="1"/>
        <end position="36"/>
    </location>
</feature>
<keyword evidence="4" id="KW-0418">Kinase</keyword>
<feature type="transmembrane region" description="Helical" evidence="2">
    <location>
        <begin position="393"/>
        <end position="411"/>
    </location>
</feature>
<dbReference type="Gene3D" id="3.40.50.10330">
    <property type="entry name" value="Probable inorganic polyphosphate/atp-NAD kinase, domain 1"/>
    <property type="match status" value="1"/>
</dbReference>
<dbReference type="SUPFAM" id="SSF111331">
    <property type="entry name" value="NAD kinase/diacylglycerol kinase-like"/>
    <property type="match status" value="1"/>
</dbReference>
<name>A0A2V0P7Y1_9CHLO</name>
<reference evidence="4 5" key="1">
    <citation type="journal article" date="2018" name="Sci. Rep.">
        <title>Raphidocelis subcapitata (=Pseudokirchneriella subcapitata) provides an insight into genome evolution and environmental adaptations in the Sphaeropleales.</title>
        <authorList>
            <person name="Suzuki S."/>
            <person name="Yamaguchi H."/>
            <person name="Nakajima N."/>
            <person name="Kawachi M."/>
        </authorList>
    </citation>
    <scope>NUCLEOTIDE SEQUENCE [LARGE SCALE GENOMIC DNA]</scope>
    <source>
        <strain evidence="4 5">NIES-35</strain>
    </source>
</reference>
<keyword evidence="4" id="KW-0808">Transferase</keyword>
<dbReference type="InterPro" id="IPR001206">
    <property type="entry name" value="Diacylglycerol_kinase_cat_dom"/>
</dbReference>
<evidence type="ECO:0000259" key="3">
    <source>
        <dbReference type="PROSITE" id="PS50146"/>
    </source>
</evidence>
<dbReference type="GO" id="GO:0016301">
    <property type="term" value="F:kinase activity"/>
    <property type="evidence" value="ECO:0007669"/>
    <property type="project" value="UniProtKB-KW"/>
</dbReference>
<dbReference type="PANTHER" id="PTHR12358">
    <property type="entry name" value="SPHINGOSINE KINASE"/>
    <property type="match status" value="1"/>
</dbReference>
<dbReference type="OrthoDB" id="336240at2759"/>
<dbReference type="PROSITE" id="PS50146">
    <property type="entry name" value="DAGK"/>
    <property type="match status" value="1"/>
</dbReference>
<dbReference type="GO" id="GO:0016020">
    <property type="term" value="C:membrane"/>
    <property type="evidence" value="ECO:0007669"/>
    <property type="project" value="GOC"/>
</dbReference>
<dbReference type="SMART" id="SM00046">
    <property type="entry name" value="DAGKc"/>
    <property type="match status" value="1"/>
</dbReference>
<organism evidence="4 5">
    <name type="scientific">Raphidocelis subcapitata</name>
    <dbReference type="NCBI Taxonomy" id="307507"/>
    <lineage>
        <taxon>Eukaryota</taxon>
        <taxon>Viridiplantae</taxon>
        <taxon>Chlorophyta</taxon>
        <taxon>core chlorophytes</taxon>
        <taxon>Chlorophyceae</taxon>
        <taxon>CS clade</taxon>
        <taxon>Sphaeropleales</taxon>
        <taxon>Selenastraceae</taxon>
        <taxon>Raphidocelis</taxon>
    </lineage>
</organism>
<dbReference type="InterPro" id="IPR016064">
    <property type="entry name" value="NAD/diacylglycerol_kinase_sf"/>
</dbReference>
<dbReference type="Gene3D" id="2.60.200.40">
    <property type="match status" value="1"/>
</dbReference>
<keyword evidence="2" id="KW-0812">Transmembrane</keyword>
<evidence type="ECO:0000313" key="4">
    <source>
        <dbReference type="EMBL" id="GBF95984.1"/>
    </source>
</evidence>
<dbReference type="Proteomes" id="UP000247498">
    <property type="component" value="Unassembled WGS sequence"/>
</dbReference>
<dbReference type="InterPro" id="IPR017438">
    <property type="entry name" value="ATP-NAD_kinase_N"/>
</dbReference>
<dbReference type="InterPro" id="IPR050187">
    <property type="entry name" value="Lipid_Phosphate_FormReg"/>
</dbReference>
<keyword evidence="2" id="KW-1133">Transmembrane helix</keyword>
<dbReference type="InParanoid" id="A0A2V0P7Y1"/>
<comment type="caution">
    <text evidence="4">The sequence shown here is derived from an EMBL/GenBank/DDBJ whole genome shotgun (WGS) entry which is preliminary data.</text>
</comment>
<feature type="domain" description="DAGKc" evidence="3">
    <location>
        <begin position="38"/>
        <end position="176"/>
    </location>
</feature>
<dbReference type="PANTHER" id="PTHR12358:SF54">
    <property type="entry name" value="SPHINGOSINE KINASE RELATED PROTEIN"/>
    <property type="match status" value="1"/>
</dbReference>
<protein>
    <submittedName>
        <fullName evidence="4">Lipid kinase</fullName>
    </submittedName>
</protein>
<keyword evidence="5" id="KW-1185">Reference proteome</keyword>
<evidence type="ECO:0000256" key="1">
    <source>
        <dbReference type="SAM" id="MobiDB-lite"/>
    </source>
</evidence>
<gene>
    <name evidence="4" type="ORF">Rsub_08107</name>
</gene>
<proteinExistence type="predicted"/>
<feature type="compositionally biased region" description="Basic and acidic residues" evidence="1">
    <location>
        <begin position="1"/>
        <end position="13"/>
    </location>
</feature>
<accession>A0A2V0P7Y1</accession>